<dbReference type="InterPro" id="IPR001206">
    <property type="entry name" value="Diacylglycerol_kinase_cat_dom"/>
</dbReference>
<protein>
    <submittedName>
        <fullName evidence="2">Diacylglycerol kinase</fullName>
    </submittedName>
</protein>
<organism evidence="2 3">
    <name type="scientific">Henriciella pelagia</name>
    <dbReference type="NCBI Taxonomy" id="1977912"/>
    <lineage>
        <taxon>Bacteria</taxon>
        <taxon>Pseudomonadati</taxon>
        <taxon>Pseudomonadota</taxon>
        <taxon>Alphaproteobacteria</taxon>
        <taxon>Hyphomonadales</taxon>
        <taxon>Hyphomonadaceae</taxon>
        <taxon>Henriciella</taxon>
    </lineage>
</organism>
<dbReference type="GO" id="GO:0016301">
    <property type="term" value="F:kinase activity"/>
    <property type="evidence" value="ECO:0007669"/>
    <property type="project" value="UniProtKB-KW"/>
</dbReference>
<dbReference type="InterPro" id="IPR016064">
    <property type="entry name" value="NAD/diacylglycerol_kinase_sf"/>
</dbReference>
<keyword evidence="3" id="KW-1185">Reference proteome</keyword>
<proteinExistence type="predicted"/>
<keyword evidence="2" id="KW-0808">Transferase</keyword>
<dbReference type="Gene3D" id="2.60.200.40">
    <property type="match status" value="1"/>
</dbReference>
<evidence type="ECO:0000313" key="3">
    <source>
        <dbReference type="Proteomes" id="UP000628854"/>
    </source>
</evidence>
<dbReference type="Proteomes" id="UP000628854">
    <property type="component" value="Unassembled WGS sequence"/>
</dbReference>
<keyword evidence="2" id="KW-0418">Kinase</keyword>
<evidence type="ECO:0000313" key="2">
    <source>
        <dbReference type="EMBL" id="GGB62177.1"/>
    </source>
</evidence>
<dbReference type="InterPro" id="IPR017438">
    <property type="entry name" value="ATP-NAD_kinase_N"/>
</dbReference>
<dbReference type="Gene3D" id="3.40.50.10330">
    <property type="entry name" value="Probable inorganic polyphosphate/atp-NAD kinase, domain 1"/>
    <property type="match status" value="1"/>
</dbReference>
<gene>
    <name evidence="2" type="ORF">GCM10011503_08530</name>
</gene>
<reference evidence="3" key="1">
    <citation type="journal article" date="2019" name="Int. J. Syst. Evol. Microbiol.">
        <title>The Global Catalogue of Microorganisms (GCM) 10K type strain sequencing project: providing services to taxonomists for standard genome sequencing and annotation.</title>
        <authorList>
            <consortium name="The Broad Institute Genomics Platform"/>
            <consortium name="The Broad Institute Genome Sequencing Center for Infectious Disease"/>
            <person name="Wu L."/>
            <person name="Ma J."/>
        </authorList>
    </citation>
    <scope>NUCLEOTIDE SEQUENCE [LARGE SCALE GENOMIC DNA]</scope>
    <source>
        <strain evidence="3">CGMCC 1.15928</strain>
    </source>
</reference>
<name>A0ABQ1J887_9PROT</name>
<dbReference type="SUPFAM" id="SSF111331">
    <property type="entry name" value="NAD kinase/diacylglycerol kinase-like"/>
    <property type="match status" value="1"/>
</dbReference>
<dbReference type="RefSeq" id="WP_084394275.1">
    <property type="nucleotide sequence ID" value="NZ_BMKF01000001.1"/>
</dbReference>
<comment type="caution">
    <text evidence="2">The sequence shown here is derived from an EMBL/GenBank/DDBJ whole genome shotgun (WGS) entry which is preliminary data.</text>
</comment>
<accession>A0ABQ1J887</accession>
<dbReference type="Pfam" id="PF00781">
    <property type="entry name" value="DAGK_cat"/>
    <property type="match status" value="1"/>
</dbReference>
<evidence type="ECO:0000259" key="1">
    <source>
        <dbReference type="Pfam" id="PF00781"/>
    </source>
</evidence>
<sequence length="285" mass="30198">MSGIAALINPHSGSVPPDAAAKLTGAMEALGKPCDINVLGDEDFTQAIADCIASEPDMIIVWSGDGTVACTLEHAGSDGPPILPLPGGTMNLFHKQIHGGACAWDECLYRALSEGKIIDVPAGCAGERRFYVAAMVGSLTDLATPREAIREGKILKAFETLAGSDILDLRTNMSFRLLDEHSRSVEGFATATALFVGHSGDDLLEYAFIDPDNPLELAASGIGALFSDWRDAAGVQTLQAREVIIEEEKGYELRVTLDGEPVRLKSGTRFSRIAKAGKAISAQIE</sequence>
<dbReference type="EMBL" id="BMKF01000001">
    <property type="protein sequence ID" value="GGB62177.1"/>
    <property type="molecule type" value="Genomic_DNA"/>
</dbReference>
<feature type="domain" description="DAGKc" evidence="1">
    <location>
        <begin position="6"/>
        <end position="105"/>
    </location>
</feature>